<reference evidence="1" key="1">
    <citation type="submission" date="2021-01" db="EMBL/GenBank/DDBJ databases">
        <title>Complete genome sequence of Clostridiales bacterium R-7.</title>
        <authorList>
            <person name="Mahoney-Kurpe S.C."/>
            <person name="Palevich N."/>
            <person name="Koike S."/>
            <person name="Moon C.D."/>
            <person name="Attwood G.T."/>
        </authorList>
    </citation>
    <scope>NUCLEOTIDE SEQUENCE</scope>
    <source>
        <strain evidence="1">R-7</strain>
    </source>
</reference>
<organism evidence="1 2">
    <name type="scientific">Aristaeella hokkaidonensis</name>
    <dbReference type="NCBI Taxonomy" id="3046382"/>
    <lineage>
        <taxon>Bacteria</taxon>
        <taxon>Bacillati</taxon>
        <taxon>Bacillota</taxon>
        <taxon>Clostridia</taxon>
        <taxon>Eubacteriales</taxon>
        <taxon>Aristaeellaceae</taxon>
        <taxon>Aristaeella</taxon>
    </lineage>
</organism>
<name>A0AC61MWF3_9FIRM</name>
<proteinExistence type="predicted"/>
<evidence type="ECO:0000313" key="1">
    <source>
        <dbReference type="EMBL" id="QUC67070.1"/>
    </source>
</evidence>
<gene>
    <name evidence="1" type="ORF">JYE49_14755</name>
</gene>
<dbReference type="EMBL" id="CP068393">
    <property type="protein sequence ID" value="QUC67070.1"/>
    <property type="molecule type" value="Genomic_DNA"/>
</dbReference>
<sequence>MSERITTVNLHTHTRRCKHARGIPADYAKAAEEKGIRVLGMTDHTPFPDDRVIMIRMGITELNDYIREVREAQAAYPKLKILLGLECEYFPEFDDFYRMLREKKKMDYLIGSVHFYMYKGKPKGFWNGFVMDREALQSYADAYTQMLESGHFFFGAHPDLFRAAIDTWNEDCEETAERICETAARLKMPLEINVSGWLKQEQDANKHGYISAEKAIADGISCPRPYPLDEFWRVAARHGVQAVINSDAHDPEVLTKYMELGYDMAERNGVEIIYPFGK</sequence>
<evidence type="ECO:0000313" key="2">
    <source>
        <dbReference type="Proteomes" id="UP000682782"/>
    </source>
</evidence>
<keyword evidence="2" id="KW-1185">Reference proteome</keyword>
<dbReference type="Proteomes" id="UP000682782">
    <property type="component" value="Chromosome"/>
</dbReference>
<protein>
    <submittedName>
        <fullName evidence="1">Histidinol-phosphatase</fullName>
    </submittedName>
</protein>
<accession>A0AC61MWF3</accession>